<dbReference type="PANTHER" id="PTHR26312:SF181">
    <property type="entry name" value="TETRATRICOPEPTIDE REPEAT (TPR)-LIKE SUPERFAMILY PROTEIN"/>
    <property type="match status" value="1"/>
</dbReference>
<reference evidence="1" key="2">
    <citation type="journal article" date="2023" name="Int. J. Mol. Sci.">
        <title>De Novo Assembly and Annotation of 11 Diverse Shrub Willow (Salix) Genomes Reveals Novel Gene Organization in Sex-Linked Regions.</title>
        <authorList>
            <person name="Hyden B."/>
            <person name="Feng K."/>
            <person name="Yates T.B."/>
            <person name="Jawdy S."/>
            <person name="Cereghino C."/>
            <person name="Smart L.B."/>
            <person name="Muchero W."/>
        </authorList>
    </citation>
    <scope>NUCLEOTIDE SEQUENCE</scope>
    <source>
        <tissue evidence="1">Shoot tip</tissue>
    </source>
</reference>
<sequence>MLLRSSSSPVLKTPVCQSPISRQLSMCLQRTAPEADIKPLHLTKERMFSKRCFMSPVLKEKEAVEEEKKMVCGGGGGGISGSGSGGGGGFWDSSYQPNESDHESMDVYYQNMIKAYPDNALILANYAKFLKEVRGDAVKAEEFCEKAILGNGSDDGNALSMYGDLIWNNHKDSDRAQACFDRAIKSSPGDCYVLASYANFLWDAGEEEEEGEGEESKQNELQCDMVEGEGKYLGEDRILIIYYVQSSMKESILLFLILLKIFLTSKVVFNVRDGTHVFSWAVSEFYC</sequence>
<dbReference type="SUPFAM" id="SSF48452">
    <property type="entry name" value="TPR-like"/>
    <property type="match status" value="1"/>
</dbReference>
<dbReference type="Gene3D" id="1.25.40.10">
    <property type="entry name" value="Tetratricopeptide repeat domain"/>
    <property type="match status" value="1"/>
</dbReference>
<dbReference type="EMBL" id="JAPFFI010000009">
    <property type="protein sequence ID" value="KAJ6382976.1"/>
    <property type="molecule type" value="Genomic_DNA"/>
</dbReference>
<organism evidence="1 2">
    <name type="scientific">Salix suchowensis</name>
    <dbReference type="NCBI Taxonomy" id="1278906"/>
    <lineage>
        <taxon>Eukaryota</taxon>
        <taxon>Viridiplantae</taxon>
        <taxon>Streptophyta</taxon>
        <taxon>Embryophyta</taxon>
        <taxon>Tracheophyta</taxon>
        <taxon>Spermatophyta</taxon>
        <taxon>Magnoliopsida</taxon>
        <taxon>eudicotyledons</taxon>
        <taxon>Gunneridae</taxon>
        <taxon>Pentapetalae</taxon>
        <taxon>rosids</taxon>
        <taxon>fabids</taxon>
        <taxon>Malpighiales</taxon>
        <taxon>Salicaceae</taxon>
        <taxon>Saliceae</taxon>
        <taxon>Salix</taxon>
    </lineage>
</organism>
<protein>
    <submittedName>
        <fullName evidence="1">Uncharacterized protein</fullName>
    </submittedName>
</protein>
<dbReference type="Proteomes" id="UP001141253">
    <property type="component" value="Chromosome 6"/>
</dbReference>
<accession>A0ABQ9BI16</accession>
<reference evidence="1" key="1">
    <citation type="submission" date="2022-10" db="EMBL/GenBank/DDBJ databases">
        <authorList>
            <person name="Hyden B.L."/>
            <person name="Feng K."/>
            <person name="Yates T."/>
            <person name="Jawdy S."/>
            <person name="Smart L.B."/>
            <person name="Muchero W."/>
        </authorList>
    </citation>
    <scope>NUCLEOTIDE SEQUENCE</scope>
    <source>
        <tissue evidence="1">Shoot tip</tissue>
    </source>
</reference>
<gene>
    <name evidence="1" type="ORF">OIU77_031412</name>
</gene>
<evidence type="ECO:0000313" key="1">
    <source>
        <dbReference type="EMBL" id="KAJ6382976.1"/>
    </source>
</evidence>
<keyword evidence="2" id="KW-1185">Reference proteome</keyword>
<dbReference type="InterPro" id="IPR011990">
    <property type="entry name" value="TPR-like_helical_dom_sf"/>
</dbReference>
<comment type="caution">
    <text evidence="1">The sequence shown here is derived from an EMBL/GenBank/DDBJ whole genome shotgun (WGS) entry which is preliminary data.</text>
</comment>
<evidence type="ECO:0000313" key="2">
    <source>
        <dbReference type="Proteomes" id="UP001141253"/>
    </source>
</evidence>
<dbReference type="PANTHER" id="PTHR26312">
    <property type="entry name" value="TETRATRICOPEPTIDE REPEAT PROTEIN 5"/>
    <property type="match status" value="1"/>
</dbReference>
<name>A0ABQ9BI16_9ROSI</name>
<proteinExistence type="predicted"/>